<organism evidence="2 3">
    <name type="scientific">Python bivittatus</name>
    <name type="common">Burmese python</name>
    <name type="synonym">Python molurus bivittatus</name>
    <dbReference type="NCBI Taxonomy" id="176946"/>
    <lineage>
        <taxon>Eukaryota</taxon>
        <taxon>Metazoa</taxon>
        <taxon>Chordata</taxon>
        <taxon>Craniata</taxon>
        <taxon>Vertebrata</taxon>
        <taxon>Euteleostomi</taxon>
        <taxon>Lepidosauria</taxon>
        <taxon>Squamata</taxon>
        <taxon>Bifurcata</taxon>
        <taxon>Unidentata</taxon>
        <taxon>Episquamata</taxon>
        <taxon>Toxicofera</taxon>
        <taxon>Serpentes</taxon>
        <taxon>Henophidia</taxon>
        <taxon>Pythonidae</taxon>
        <taxon>Python</taxon>
    </lineage>
</organism>
<reference evidence="3" key="1">
    <citation type="submission" date="2025-08" db="UniProtKB">
        <authorList>
            <consortium name="RefSeq"/>
        </authorList>
    </citation>
    <scope>IDENTIFICATION</scope>
    <source>
        <tissue evidence="3">Liver</tissue>
    </source>
</reference>
<sequence length="159" mass="18345">MSEAKTLLRNKGTQRFRKSLPSCEGGKMSPEQKARYLAFADPSKPDVKTMLAAALMKERKALDDHQRELDDKNLIGVLKASEARNRLRNTRLQYQNLRAQEINFLISFQRNAKGAVRLEVFLPPRKNIAKLSDCMNTIQRSRIEEILEDESGEIYIRRP</sequence>
<evidence type="ECO:0000256" key="1">
    <source>
        <dbReference type="SAM" id="MobiDB-lite"/>
    </source>
</evidence>
<gene>
    <name evidence="3" type="primary">LKAAEAR1</name>
</gene>
<dbReference type="Proteomes" id="UP000695026">
    <property type="component" value="Unplaced"/>
</dbReference>
<dbReference type="RefSeq" id="XP_025026383.1">
    <property type="nucleotide sequence ID" value="XM_025170615.1"/>
</dbReference>
<dbReference type="GeneID" id="112541380"/>
<dbReference type="CTD" id="198437"/>
<dbReference type="PANTHER" id="PTHR35665:SF1">
    <property type="entry name" value="PROTEIN LKAAEAR1"/>
    <property type="match status" value="1"/>
</dbReference>
<dbReference type="PANTHER" id="PTHR35665">
    <property type="entry name" value="PROTEIN LKAAEAR1"/>
    <property type="match status" value="1"/>
</dbReference>
<name>A0A9F5IZ41_PYTBI</name>
<keyword evidence="2" id="KW-1185">Reference proteome</keyword>
<protein>
    <submittedName>
        <fullName evidence="3">Protein LKAAEAR1</fullName>
    </submittedName>
</protein>
<evidence type="ECO:0000313" key="2">
    <source>
        <dbReference type="Proteomes" id="UP000695026"/>
    </source>
</evidence>
<dbReference type="OMA" id="ELREMCP"/>
<dbReference type="OrthoDB" id="10045727at2759"/>
<dbReference type="InterPro" id="IPR029152">
    <property type="entry name" value="LKAAEAR1"/>
</dbReference>
<dbReference type="Pfam" id="PF15478">
    <property type="entry name" value="LKAAEAR"/>
    <property type="match status" value="1"/>
</dbReference>
<dbReference type="KEGG" id="pbi:112541380"/>
<proteinExistence type="predicted"/>
<evidence type="ECO:0000313" key="3">
    <source>
        <dbReference type="RefSeq" id="XP_025026383.1"/>
    </source>
</evidence>
<dbReference type="AlphaFoldDB" id="A0A9F5IZ41"/>
<accession>A0A9F5IZ41</accession>
<feature type="region of interest" description="Disordered" evidence="1">
    <location>
        <begin position="1"/>
        <end position="29"/>
    </location>
</feature>